<evidence type="ECO:0000259" key="7">
    <source>
        <dbReference type="PROSITE" id="PS50003"/>
    </source>
</evidence>
<evidence type="ECO:0000256" key="6">
    <source>
        <dbReference type="ARBA" id="ARBA00022842"/>
    </source>
</evidence>
<dbReference type="RefSeq" id="XP_002739269.1">
    <property type="nucleotide sequence ID" value="XM_002739223.2"/>
</dbReference>
<keyword evidence="5" id="KW-0862">Zinc</keyword>
<dbReference type="InterPro" id="IPR011993">
    <property type="entry name" value="PH-like_dom_sf"/>
</dbReference>
<dbReference type="PROSITE" id="PS50081">
    <property type="entry name" value="ZF_DAG_PE_2"/>
    <property type="match status" value="1"/>
</dbReference>
<reference evidence="11" key="1">
    <citation type="submission" date="2025-08" db="UniProtKB">
        <authorList>
            <consortium name="RefSeq"/>
        </authorList>
    </citation>
    <scope>IDENTIFICATION</scope>
    <source>
        <tissue evidence="11">Testes</tissue>
    </source>
</reference>
<comment type="cofactor">
    <cofactor evidence="1">
        <name>Mg(2+)</name>
        <dbReference type="ChEBI" id="CHEBI:18420"/>
    </cofactor>
</comment>
<comment type="similarity">
    <text evidence="2">Belongs to the protein-tyrosine phosphatase family. Non-receptor class myotubularin subfamily.</text>
</comment>
<dbReference type="PANTHER" id="PTHR10807">
    <property type="entry name" value="MYOTUBULARIN-RELATED"/>
    <property type="match status" value="1"/>
</dbReference>
<dbReference type="SMART" id="SM00109">
    <property type="entry name" value="C1"/>
    <property type="match status" value="1"/>
</dbReference>
<proteinExistence type="inferred from homology"/>
<dbReference type="InterPro" id="IPR030564">
    <property type="entry name" value="Myotubularin"/>
</dbReference>
<evidence type="ECO:0000259" key="8">
    <source>
        <dbReference type="PROSITE" id="PS50081"/>
    </source>
</evidence>
<evidence type="ECO:0000256" key="4">
    <source>
        <dbReference type="ARBA" id="ARBA00022723"/>
    </source>
</evidence>
<dbReference type="PROSITE" id="PS50003">
    <property type="entry name" value="PH_DOMAIN"/>
    <property type="match status" value="1"/>
</dbReference>
<dbReference type="Pfam" id="PF06602">
    <property type="entry name" value="Myotub-related"/>
    <property type="match status" value="1"/>
</dbReference>
<keyword evidence="10" id="KW-1185">Reference proteome</keyword>
<dbReference type="InterPro" id="IPR020454">
    <property type="entry name" value="DAG/PE-bd"/>
</dbReference>
<keyword evidence="6" id="KW-0460">Magnesium</keyword>
<dbReference type="CDD" id="cd01235">
    <property type="entry name" value="PH_Sbf1_hMTMR5"/>
    <property type="match status" value="1"/>
</dbReference>
<feature type="domain" description="Phorbol-ester/DAG-type" evidence="8">
    <location>
        <begin position="408"/>
        <end position="461"/>
    </location>
</feature>
<evidence type="ECO:0000256" key="2">
    <source>
        <dbReference type="ARBA" id="ARBA00007471"/>
    </source>
</evidence>
<evidence type="ECO:0000259" key="9">
    <source>
        <dbReference type="PROSITE" id="PS51339"/>
    </source>
</evidence>
<evidence type="ECO:0000313" key="10">
    <source>
        <dbReference type="Proteomes" id="UP000694865"/>
    </source>
</evidence>
<dbReference type="SUPFAM" id="SSF57889">
    <property type="entry name" value="Cysteine-rich domain"/>
    <property type="match status" value="1"/>
</dbReference>
<dbReference type="Proteomes" id="UP000694865">
    <property type="component" value="Unplaced"/>
</dbReference>
<dbReference type="InterPro" id="IPR001849">
    <property type="entry name" value="PH_domain"/>
</dbReference>
<dbReference type="InterPro" id="IPR046349">
    <property type="entry name" value="C1-like_sf"/>
</dbReference>
<dbReference type="PRINTS" id="PR00008">
    <property type="entry name" value="DAGPEDOMAIN"/>
</dbReference>
<evidence type="ECO:0000256" key="5">
    <source>
        <dbReference type="ARBA" id="ARBA00022833"/>
    </source>
</evidence>
<evidence type="ECO:0000256" key="3">
    <source>
        <dbReference type="ARBA" id="ARBA00022553"/>
    </source>
</evidence>
<evidence type="ECO:0000256" key="1">
    <source>
        <dbReference type="ARBA" id="ARBA00001946"/>
    </source>
</evidence>
<dbReference type="InterPro" id="IPR002219">
    <property type="entry name" value="PKC_DAG/PE"/>
</dbReference>
<name>A0ABM0GX40_SACKO</name>
<organism evidence="10 11">
    <name type="scientific">Saccoglossus kowalevskii</name>
    <name type="common">Acorn worm</name>
    <dbReference type="NCBI Taxonomy" id="10224"/>
    <lineage>
        <taxon>Eukaryota</taxon>
        <taxon>Metazoa</taxon>
        <taxon>Hemichordata</taxon>
        <taxon>Enteropneusta</taxon>
        <taxon>Harrimaniidae</taxon>
        <taxon>Saccoglossus</taxon>
    </lineage>
</organism>
<dbReference type="InterPro" id="IPR029021">
    <property type="entry name" value="Prot-tyrosine_phosphatase-like"/>
</dbReference>
<keyword evidence="3" id="KW-0597">Phosphoprotein</keyword>
<feature type="domain" description="PH" evidence="7">
    <location>
        <begin position="515"/>
        <end position="618"/>
    </location>
</feature>
<feature type="domain" description="Myotubularin phosphatase" evidence="9">
    <location>
        <begin position="1"/>
        <end position="280"/>
    </location>
</feature>
<dbReference type="SUPFAM" id="SSF50729">
    <property type="entry name" value="PH domain-like"/>
    <property type="match status" value="1"/>
</dbReference>
<gene>
    <name evidence="11" type="primary">LOC100369982</name>
</gene>
<sequence>MVVPFVGFTEAIKSDNFPKCDFIPFEFYEVRHAKASLKKLMRACVPSTTLTDPEVSFHKLVEDAEWLPQIQNIMQLAGAAVDLMDIQGSSVMISMEDGGDFTTQVISLVQILLDPHYRTIEGFHVLVEKEWLAFGHRFTHRSNHTVAHQGSGFAPIFLQFLDAVHQVHSQFPLSFEFNQYFLKFIAYHYTSARFRTFILDSECERFEHGINDRTKSVKLDEGCVGNSGTKPTQIKSLWEYIDRIHSKSPLFYNFQYAPVRDSVLRPYSNIASLRIWEYYISEDLRTGSTYDREVVIKATEPNEENEEGPLLPSDRRILNVCYDNIPEAQLDMFQWLLEEMSHLESDLGHLPNRWKFVWDKLESPAEMQNRRASLATELVKQHGAAIHKKSTIEILTKAKEGGKSHTQPHNFEPHSYVTPTYCDYCQRILWGIVKQGYKGMNCRECGYNCHDKCQHLVPKQCGKVKMSRESSFRQSQTSMEEVIRVTPQNTPMLSGGQTGTGYYDQSWHSARVAETRTHEGYLFKRGALLKGWKQRWFVLDSTKHQLRYYESKEDTHCKGFIDLSEIESLQPATSLPGAPKKADNSAFFDLKTIRRVYNFLADSKDAADEWINKIQECL</sequence>
<dbReference type="InterPro" id="IPR010569">
    <property type="entry name" value="Myotubularin-like_Pase_dom"/>
</dbReference>
<dbReference type="SMART" id="SM00233">
    <property type="entry name" value="PH"/>
    <property type="match status" value="1"/>
</dbReference>
<dbReference type="GeneID" id="100369982"/>
<dbReference type="PANTHER" id="PTHR10807:SF109">
    <property type="entry name" value="SET DOMAIN BINDING FACTOR, ISOFORM A"/>
    <property type="match status" value="1"/>
</dbReference>
<dbReference type="Pfam" id="PF00169">
    <property type="entry name" value="PH"/>
    <property type="match status" value="1"/>
</dbReference>
<dbReference type="Pfam" id="PF00130">
    <property type="entry name" value="C1_1"/>
    <property type="match status" value="1"/>
</dbReference>
<dbReference type="PROSITE" id="PS51339">
    <property type="entry name" value="PPASE_MYOTUBULARIN"/>
    <property type="match status" value="1"/>
</dbReference>
<dbReference type="CDD" id="cd20828">
    <property type="entry name" value="C1_MTMR-like"/>
    <property type="match status" value="1"/>
</dbReference>
<keyword evidence="4" id="KW-0479">Metal-binding</keyword>
<dbReference type="Gene3D" id="3.30.60.20">
    <property type="match status" value="1"/>
</dbReference>
<protein>
    <submittedName>
        <fullName evidence="11">Myotubularin-related protein 5-like</fullName>
    </submittedName>
</protein>
<dbReference type="Gene3D" id="2.30.29.30">
    <property type="entry name" value="Pleckstrin-homology domain (PH domain)/Phosphotyrosine-binding domain (PTB)"/>
    <property type="match status" value="1"/>
</dbReference>
<accession>A0ABM0GX40</accession>
<dbReference type="SUPFAM" id="SSF52799">
    <property type="entry name" value="(Phosphotyrosine protein) phosphatases II"/>
    <property type="match status" value="1"/>
</dbReference>
<evidence type="ECO:0000313" key="11">
    <source>
        <dbReference type="RefSeq" id="XP_002739269.1"/>
    </source>
</evidence>